<dbReference type="EMBL" id="CP116423">
    <property type="protein sequence ID" value="WCE68848.1"/>
    <property type="molecule type" value="Genomic_DNA"/>
</dbReference>
<gene>
    <name evidence="1" type="ORF">PL336_08450</name>
</gene>
<dbReference type="Proteomes" id="UP001210770">
    <property type="component" value="Chromosome"/>
</dbReference>
<evidence type="ECO:0008006" key="3">
    <source>
        <dbReference type="Google" id="ProtNLM"/>
    </source>
</evidence>
<organism evidence="1 2">
    <name type="scientific">Sulfitobacter faviae</name>
    <dbReference type="NCBI Taxonomy" id="1775881"/>
    <lineage>
        <taxon>Bacteria</taxon>
        <taxon>Pseudomonadati</taxon>
        <taxon>Pseudomonadota</taxon>
        <taxon>Alphaproteobacteria</taxon>
        <taxon>Rhodobacterales</taxon>
        <taxon>Roseobacteraceae</taxon>
        <taxon>Sulfitobacter</taxon>
    </lineage>
</organism>
<dbReference type="PROSITE" id="PS51257">
    <property type="entry name" value="PROKAR_LIPOPROTEIN"/>
    <property type="match status" value="1"/>
</dbReference>
<reference evidence="1" key="1">
    <citation type="submission" date="2023-01" db="EMBL/GenBank/DDBJ databases">
        <title>Comparative genomic analysis of cold water coral derived Sulfitobacter faviae: insights into their metabolism and habitat adaptation.</title>
        <authorList>
            <person name="Guo Y."/>
            <person name="Lin S."/>
            <person name="Huang Z."/>
            <person name="Tang K."/>
            <person name="Wang X."/>
        </authorList>
    </citation>
    <scope>NUCLEOTIDE SEQUENCE</scope>
    <source>
        <strain evidence="1">SCSIO W_1865</strain>
    </source>
</reference>
<proteinExistence type="predicted"/>
<sequence length="112" mass="11744">MKRLVILGFLTGSLAGCVEPPASPMEAAARKAAAAELTAKQCAGFAGGYESVRKLRHDANQNIATARRLGATDATIAKARADVRMAFDMQVAFSTPQQACNMMVGELAWATG</sequence>
<evidence type="ECO:0000313" key="1">
    <source>
        <dbReference type="EMBL" id="WCE68848.1"/>
    </source>
</evidence>
<evidence type="ECO:0000313" key="2">
    <source>
        <dbReference type="Proteomes" id="UP001210770"/>
    </source>
</evidence>
<name>A0AAX3LKH5_9RHOB</name>
<accession>A0AAX3LKH5</accession>
<dbReference type="AlphaFoldDB" id="A0AAX3LKH5"/>
<protein>
    <recommendedName>
        <fullName evidence="3">Lipoprotein</fullName>
    </recommendedName>
</protein>
<dbReference type="RefSeq" id="WP_271687144.1">
    <property type="nucleotide sequence ID" value="NZ_CP116423.1"/>
</dbReference>